<feature type="domain" description="Enoyl reductase (ER)" evidence="8">
    <location>
        <begin position="10"/>
        <end position="369"/>
    </location>
</feature>
<dbReference type="Pfam" id="PF08240">
    <property type="entry name" value="ADH_N"/>
    <property type="match status" value="1"/>
</dbReference>
<evidence type="ECO:0000256" key="5">
    <source>
        <dbReference type="ARBA" id="ARBA00023002"/>
    </source>
</evidence>
<dbReference type="InterPro" id="IPR036291">
    <property type="entry name" value="NAD(P)-bd_dom_sf"/>
</dbReference>
<dbReference type="AlphaFoldDB" id="A0A1M5PYT8"/>
<dbReference type="PANTHER" id="PTHR43880">
    <property type="entry name" value="ALCOHOL DEHYDROGENASE"/>
    <property type="match status" value="1"/>
</dbReference>
<dbReference type="GO" id="GO:0046294">
    <property type="term" value="P:formaldehyde catabolic process"/>
    <property type="evidence" value="ECO:0007669"/>
    <property type="project" value="TreeGrafter"/>
</dbReference>
<dbReference type="Proteomes" id="UP000186132">
    <property type="component" value="Unassembled WGS sequence"/>
</dbReference>
<gene>
    <name evidence="9" type="ORF">SAMN05443575_3237</name>
</gene>
<evidence type="ECO:0000256" key="6">
    <source>
        <dbReference type="ARBA" id="ARBA00023027"/>
    </source>
</evidence>
<dbReference type="CDD" id="cd08279">
    <property type="entry name" value="Zn_ADH_class_III"/>
    <property type="match status" value="1"/>
</dbReference>
<keyword evidence="5" id="KW-0560">Oxidoreductase</keyword>
<comment type="cofactor">
    <cofactor evidence="1 7">
        <name>Zn(2+)</name>
        <dbReference type="ChEBI" id="CHEBI:29105"/>
    </cofactor>
</comment>
<evidence type="ECO:0000313" key="10">
    <source>
        <dbReference type="Proteomes" id="UP000186132"/>
    </source>
</evidence>
<dbReference type="Gene3D" id="3.40.50.720">
    <property type="entry name" value="NAD(P)-binding Rossmann-like Domain"/>
    <property type="match status" value="1"/>
</dbReference>
<dbReference type="InterPro" id="IPR011032">
    <property type="entry name" value="GroES-like_sf"/>
</dbReference>
<dbReference type="SUPFAM" id="SSF50129">
    <property type="entry name" value="GroES-like"/>
    <property type="match status" value="2"/>
</dbReference>
<dbReference type="InterPro" id="IPR013149">
    <property type="entry name" value="ADH-like_C"/>
</dbReference>
<dbReference type="OrthoDB" id="3265141at2"/>
<evidence type="ECO:0000313" key="9">
    <source>
        <dbReference type="EMBL" id="SHH06816.1"/>
    </source>
</evidence>
<keyword evidence="3 7" id="KW-0479">Metal-binding</keyword>
<dbReference type="STRING" id="1206085.SAMN05443575_3237"/>
<protein>
    <submittedName>
        <fullName evidence="9">S-(Hydroxymethyl)glutathione dehydrogenase / alcohol dehydrogenase</fullName>
    </submittedName>
</protein>
<evidence type="ECO:0000256" key="1">
    <source>
        <dbReference type="ARBA" id="ARBA00001947"/>
    </source>
</evidence>
<accession>A0A1M5PYT8</accession>
<dbReference type="RefSeq" id="WP_073391434.1">
    <property type="nucleotide sequence ID" value="NZ_FQVU01000004.1"/>
</dbReference>
<dbReference type="FunFam" id="3.40.50.720:FF:000003">
    <property type="entry name" value="S-(hydroxymethyl)glutathione dehydrogenase"/>
    <property type="match status" value="1"/>
</dbReference>
<dbReference type="PROSITE" id="PS00059">
    <property type="entry name" value="ADH_ZINC"/>
    <property type="match status" value="1"/>
</dbReference>
<dbReference type="GO" id="GO:0008270">
    <property type="term" value="F:zinc ion binding"/>
    <property type="evidence" value="ECO:0007669"/>
    <property type="project" value="InterPro"/>
</dbReference>
<evidence type="ECO:0000256" key="2">
    <source>
        <dbReference type="ARBA" id="ARBA00008072"/>
    </source>
</evidence>
<evidence type="ECO:0000256" key="4">
    <source>
        <dbReference type="ARBA" id="ARBA00022833"/>
    </source>
</evidence>
<keyword evidence="10" id="KW-1185">Reference proteome</keyword>
<dbReference type="InterPro" id="IPR013154">
    <property type="entry name" value="ADH-like_N"/>
</dbReference>
<evidence type="ECO:0000259" key="8">
    <source>
        <dbReference type="SMART" id="SM00829"/>
    </source>
</evidence>
<dbReference type="SMART" id="SM00829">
    <property type="entry name" value="PKS_ER"/>
    <property type="match status" value="1"/>
</dbReference>
<dbReference type="Gene3D" id="3.90.180.10">
    <property type="entry name" value="Medium-chain alcohol dehydrogenases, catalytic domain"/>
    <property type="match status" value="1"/>
</dbReference>
<proteinExistence type="inferred from homology"/>
<dbReference type="PANTHER" id="PTHR43880:SF12">
    <property type="entry name" value="ALCOHOL DEHYDROGENASE CLASS-3"/>
    <property type="match status" value="1"/>
</dbReference>
<dbReference type="GO" id="GO:0051903">
    <property type="term" value="F:S-(hydroxymethyl)glutathione dehydrogenase [NAD(P)+] activity"/>
    <property type="evidence" value="ECO:0007669"/>
    <property type="project" value="TreeGrafter"/>
</dbReference>
<evidence type="ECO:0000256" key="7">
    <source>
        <dbReference type="RuleBase" id="RU361277"/>
    </source>
</evidence>
<dbReference type="GO" id="GO:0005829">
    <property type="term" value="C:cytosol"/>
    <property type="evidence" value="ECO:0007669"/>
    <property type="project" value="TreeGrafter"/>
</dbReference>
<dbReference type="Pfam" id="PF00107">
    <property type="entry name" value="ADH_zinc_N"/>
    <property type="match status" value="1"/>
</dbReference>
<dbReference type="SUPFAM" id="SSF51735">
    <property type="entry name" value="NAD(P)-binding Rossmann-fold domains"/>
    <property type="match status" value="1"/>
</dbReference>
<name>A0A1M5PYT8_9ACTN</name>
<dbReference type="InterPro" id="IPR020843">
    <property type="entry name" value="ER"/>
</dbReference>
<sequence length="372" mass="39995">MKTRAAVLYDFDKPLRVEELELDEPKANEVLVRMMANGICGSDLHAIKAELPVSLPMALGHEGAGIVEKVGSAVTKVKPGDHVITVYNPFCNACEYCLTGTPYLCANWSAGTLEGILPGGDFRMRNANGDGIRQWCYLGTLSEHAVLSEMSVIKVDDDLPFAPISLVACGGATGFGAPFNRAKVQPGQSVLVLGCGGVGSFALQGARVAGATTIIAADRNDFKLEQAKLHFGATHTINTEREDVVQRCKELTRDGQGVNHAFEVISTPETIGQAIEATAKAGTTTIIGMMQMDHVGVPMNPTMFVALHKTLYGSLYGASIPQADFARYFDMYRSGQLKLDEAITREYTLDQVNDAFADVVNGTNLRGVVRFD</sequence>
<organism evidence="9 10">
    <name type="scientific">Jatrophihabitans endophyticus</name>
    <dbReference type="NCBI Taxonomy" id="1206085"/>
    <lineage>
        <taxon>Bacteria</taxon>
        <taxon>Bacillati</taxon>
        <taxon>Actinomycetota</taxon>
        <taxon>Actinomycetes</taxon>
        <taxon>Jatrophihabitantales</taxon>
        <taxon>Jatrophihabitantaceae</taxon>
        <taxon>Jatrophihabitans</taxon>
    </lineage>
</organism>
<keyword evidence="6" id="KW-0520">NAD</keyword>
<comment type="similarity">
    <text evidence="2 7">Belongs to the zinc-containing alcohol dehydrogenase family.</text>
</comment>
<reference evidence="10" key="1">
    <citation type="submission" date="2016-11" db="EMBL/GenBank/DDBJ databases">
        <authorList>
            <person name="Varghese N."/>
            <person name="Submissions S."/>
        </authorList>
    </citation>
    <scope>NUCLEOTIDE SEQUENCE [LARGE SCALE GENOMIC DNA]</scope>
    <source>
        <strain evidence="10">DSM 45627</strain>
    </source>
</reference>
<dbReference type="InterPro" id="IPR002328">
    <property type="entry name" value="ADH_Zn_CS"/>
</dbReference>
<dbReference type="EMBL" id="FQVU01000004">
    <property type="protein sequence ID" value="SHH06816.1"/>
    <property type="molecule type" value="Genomic_DNA"/>
</dbReference>
<keyword evidence="4 7" id="KW-0862">Zinc</keyword>
<evidence type="ECO:0000256" key="3">
    <source>
        <dbReference type="ARBA" id="ARBA00022723"/>
    </source>
</evidence>